<evidence type="ECO:0000256" key="2">
    <source>
        <dbReference type="ARBA" id="ARBA00010742"/>
    </source>
</evidence>
<dbReference type="SUPFAM" id="SSF53850">
    <property type="entry name" value="Periplasmic binding protein-like II"/>
    <property type="match status" value="1"/>
</dbReference>
<evidence type="ECO:0000256" key="1">
    <source>
        <dbReference type="ARBA" id="ARBA00004418"/>
    </source>
</evidence>
<protein>
    <recommendedName>
        <fullName evidence="5">SsuA/THI5-like domain-containing protein</fullName>
    </recommendedName>
</protein>
<feature type="signal peptide" evidence="4">
    <location>
        <begin position="1"/>
        <end position="22"/>
    </location>
</feature>
<sequence>MRTTRVAAGVIAAVLLFVAACGGGSGSGSTTPSAASGAVETVKLGGVSKANAGNWFYLIALNEGMFDKYKIKLDRILAPTSAAAITALLAGEVDLTGPTFDAGMQAQANAPAVKWIAMGYDKLPYTLISPKSVNSVQDLRGKTCGAQVPNAVDGLYIKMMITGLSNGTMKAGTDYEVTAFGSAGLAPKVAALNTGQVACVATVPPEVGQLEAMGYKVLARSSQVPGMTDFPFFGIVSTEKFYGQRPEVAARMLAAVMEAEVFLYDPANKDRVIDILAKEAEVDRSAAAQAYEYVTTGGFRPDLKVKPSDLLTASRVLQASGQNAPIPGLDEAKAAQLIANGPADAAFKLLDPAMQKKVTDLTAGRGK</sequence>
<gene>
    <name evidence="6" type="ORF">GCM10009836_33000</name>
</gene>
<dbReference type="InterPro" id="IPR015168">
    <property type="entry name" value="SsuA/THI5"/>
</dbReference>
<dbReference type="EMBL" id="BAAAQK010000009">
    <property type="protein sequence ID" value="GAA1850557.1"/>
    <property type="molecule type" value="Genomic_DNA"/>
</dbReference>
<evidence type="ECO:0000313" key="6">
    <source>
        <dbReference type="EMBL" id="GAA1850557.1"/>
    </source>
</evidence>
<keyword evidence="7" id="KW-1185">Reference proteome</keyword>
<dbReference type="Pfam" id="PF09084">
    <property type="entry name" value="NMT1"/>
    <property type="match status" value="1"/>
</dbReference>
<dbReference type="Gene3D" id="3.40.190.10">
    <property type="entry name" value="Periplasmic binding protein-like II"/>
    <property type="match status" value="2"/>
</dbReference>
<evidence type="ECO:0000313" key="7">
    <source>
        <dbReference type="Proteomes" id="UP001500449"/>
    </source>
</evidence>
<organism evidence="6 7">
    <name type="scientific">Pseudonocardia ailaonensis</name>
    <dbReference type="NCBI Taxonomy" id="367279"/>
    <lineage>
        <taxon>Bacteria</taxon>
        <taxon>Bacillati</taxon>
        <taxon>Actinomycetota</taxon>
        <taxon>Actinomycetes</taxon>
        <taxon>Pseudonocardiales</taxon>
        <taxon>Pseudonocardiaceae</taxon>
        <taxon>Pseudonocardia</taxon>
    </lineage>
</organism>
<dbReference type="PROSITE" id="PS51257">
    <property type="entry name" value="PROKAR_LIPOPROTEIN"/>
    <property type="match status" value="1"/>
</dbReference>
<accession>A0ABN2N3K5</accession>
<dbReference type="Proteomes" id="UP001500449">
    <property type="component" value="Unassembled WGS sequence"/>
</dbReference>
<comment type="subcellular location">
    <subcellularLocation>
        <location evidence="1">Periplasm</location>
    </subcellularLocation>
</comment>
<feature type="domain" description="SsuA/THI5-like" evidence="5">
    <location>
        <begin position="56"/>
        <end position="259"/>
    </location>
</feature>
<comment type="similarity">
    <text evidence="2">Belongs to the bacterial solute-binding protein SsuA/TauA family.</text>
</comment>
<reference evidence="6 7" key="1">
    <citation type="journal article" date="2019" name="Int. J. Syst. Evol. Microbiol.">
        <title>The Global Catalogue of Microorganisms (GCM) 10K type strain sequencing project: providing services to taxonomists for standard genome sequencing and annotation.</title>
        <authorList>
            <consortium name="The Broad Institute Genomics Platform"/>
            <consortium name="The Broad Institute Genome Sequencing Center for Infectious Disease"/>
            <person name="Wu L."/>
            <person name="Ma J."/>
        </authorList>
    </citation>
    <scope>NUCLEOTIDE SEQUENCE [LARGE SCALE GENOMIC DNA]</scope>
    <source>
        <strain evidence="6 7">JCM 16009</strain>
    </source>
</reference>
<evidence type="ECO:0000259" key="5">
    <source>
        <dbReference type="Pfam" id="PF09084"/>
    </source>
</evidence>
<dbReference type="RefSeq" id="WP_344417490.1">
    <property type="nucleotide sequence ID" value="NZ_BAAAQK010000009.1"/>
</dbReference>
<dbReference type="PANTHER" id="PTHR30024">
    <property type="entry name" value="ALIPHATIC SULFONATES-BINDING PROTEIN-RELATED"/>
    <property type="match status" value="1"/>
</dbReference>
<comment type="caution">
    <text evidence="6">The sequence shown here is derived from an EMBL/GenBank/DDBJ whole genome shotgun (WGS) entry which is preliminary data.</text>
</comment>
<evidence type="ECO:0000256" key="3">
    <source>
        <dbReference type="ARBA" id="ARBA00022729"/>
    </source>
</evidence>
<evidence type="ECO:0000256" key="4">
    <source>
        <dbReference type="SAM" id="SignalP"/>
    </source>
</evidence>
<keyword evidence="3 4" id="KW-0732">Signal</keyword>
<feature type="chain" id="PRO_5045392244" description="SsuA/THI5-like domain-containing protein" evidence="4">
    <location>
        <begin position="23"/>
        <end position="367"/>
    </location>
</feature>
<dbReference type="PANTHER" id="PTHR30024:SF47">
    <property type="entry name" value="TAURINE-BINDING PERIPLASMIC PROTEIN"/>
    <property type="match status" value="1"/>
</dbReference>
<name>A0ABN2N3K5_9PSEU</name>
<proteinExistence type="inferred from homology"/>